<organism evidence="5 6">
    <name type="scientific">Blastopirellula retiformator</name>
    <dbReference type="NCBI Taxonomy" id="2527970"/>
    <lineage>
        <taxon>Bacteria</taxon>
        <taxon>Pseudomonadati</taxon>
        <taxon>Planctomycetota</taxon>
        <taxon>Planctomycetia</taxon>
        <taxon>Pirellulales</taxon>
        <taxon>Pirellulaceae</taxon>
        <taxon>Blastopirellula</taxon>
    </lineage>
</organism>
<dbReference type="Pfam" id="PF10672">
    <property type="entry name" value="Methyltrans_SAM"/>
    <property type="match status" value="1"/>
</dbReference>
<gene>
    <name evidence="5" type="primary">rlmI_1</name>
    <name evidence="5" type="ORF">Enr8_07900</name>
</gene>
<dbReference type="PANTHER" id="PTHR43042">
    <property type="entry name" value="SAM-DEPENDENT METHYLTRANSFERASE"/>
    <property type="match status" value="1"/>
</dbReference>
<keyword evidence="3" id="KW-0949">S-adenosyl-L-methionine</keyword>
<dbReference type="Proteomes" id="UP000318878">
    <property type="component" value="Unassembled WGS sequence"/>
</dbReference>
<evidence type="ECO:0000313" key="6">
    <source>
        <dbReference type="Proteomes" id="UP000318878"/>
    </source>
</evidence>
<dbReference type="PANTHER" id="PTHR43042:SF2">
    <property type="entry name" value="SAM-DEPENDENT METHYLTRANSFERASE"/>
    <property type="match status" value="1"/>
</dbReference>
<proteinExistence type="predicted"/>
<dbReference type="InterPro" id="IPR013780">
    <property type="entry name" value="Glyco_hydro_b"/>
</dbReference>
<evidence type="ECO:0000256" key="3">
    <source>
        <dbReference type="ARBA" id="ARBA00022691"/>
    </source>
</evidence>
<reference evidence="5 6" key="1">
    <citation type="submission" date="2019-02" db="EMBL/GenBank/DDBJ databases">
        <title>Deep-cultivation of Planctomycetes and their phenomic and genomic characterization uncovers novel biology.</title>
        <authorList>
            <person name="Wiegand S."/>
            <person name="Jogler M."/>
            <person name="Boedeker C."/>
            <person name="Pinto D."/>
            <person name="Vollmers J."/>
            <person name="Rivas-Marin E."/>
            <person name="Kohn T."/>
            <person name="Peeters S.H."/>
            <person name="Heuer A."/>
            <person name="Rast P."/>
            <person name="Oberbeckmann S."/>
            <person name="Bunk B."/>
            <person name="Jeske O."/>
            <person name="Meyerdierks A."/>
            <person name="Storesund J.E."/>
            <person name="Kallscheuer N."/>
            <person name="Luecker S."/>
            <person name="Lage O.M."/>
            <person name="Pohl T."/>
            <person name="Merkel B.J."/>
            <person name="Hornburger P."/>
            <person name="Mueller R.-W."/>
            <person name="Bruemmer F."/>
            <person name="Labrenz M."/>
            <person name="Spormann A.M."/>
            <person name="Op Den Camp H."/>
            <person name="Overmann J."/>
            <person name="Amann R."/>
            <person name="Jetten M.S.M."/>
            <person name="Mascher T."/>
            <person name="Medema M.H."/>
            <person name="Devos D.P."/>
            <person name="Kaster A.-K."/>
            <person name="Ovreas L."/>
            <person name="Rohde M."/>
            <person name="Galperin M.Y."/>
            <person name="Jogler C."/>
        </authorList>
    </citation>
    <scope>NUCLEOTIDE SEQUENCE [LARGE SCALE GENOMIC DNA]</scope>
    <source>
        <strain evidence="5 6">Enr8</strain>
    </source>
</reference>
<dbReference type="AlphaFoldDB" id="A0A5C5VMI4"/>
<dbReference type="Gene3D" id="3.40.50.150">
    <property type="entry name" value="Vaccinia Virus protein VP39"/>
    <property type="match status" value="1"/>
</dbReference>
<sequence length="281" mass="31484">MFTPDQYQLLDFGEGRKLERFGQFLLDRLSPAAETARCSHRPQWREAACRYQRTDGDRGVWHPANVLPATWTISHGACTFELKPTDFGHLGIFPEQAENWDWLATQIAARPAAKVLNLFAYTGGSTLASAAAGAEVAHVDAAKNVVQWARRNAELSGLSEAPVRWLAEDARKFVRREVKRGSQYDLIVLDPPSYGHGVKGQVWRVDQHLPDLLSDLRTLSTDDAAILLTCHSPGLGPVELRQMLERHYFGRRMPQIEARPLSILAADDRRLPSGILARWSP</sequence>
<dbReference type="Gene3D" id="2.60.40.1180">
    <property type="entry name" value="Golgi alpha-mannosidase II"/>
    <property type="match status" value="1"/>
</dbReference>
<dbReference type="SUPFAM" id="SSF53335">
    <property type="entry name" value="S-adenosyl-L-methionine-dependent methyltransferases"/>
    <property type="match status" value="1"/>
</dbReference>
<evidence type="ECO:0000313" key="5">
    <source>
        <dbReference type="EMBL" id="TWT39095.1"/>
    </source>
</evidence>
<dbReference type="InterPro" id="IPR019614">
    <property type="entry name" value="SAM-dep_methyl-trfase"/>
</dbReference>
<dbReference type="GO" id="GO:0008168">
    <property type="term" value="F:methyltransferase activity"/>
    <property type="evidence" value="ECO:0007669"/>
    <property type="project" value="UniProtKB-KW"/>
</dbReference>
<evidence type="ECO:0000259" key="4">
    <source>
        <dbReference type="Pfam" id="PF10672"/>
    </source>
</evidence>
<comment type="caution">
    <text evidence="5">The sequence shown here is derived from an EMBL/GenBank/DDBJ whole genome shotgun (WGS) entry which is preliminary data.</text>
</comment>
<keyword evidence="1 5" id="KW-0489">Methyltransferase</keyword>
<evidence type="ECO:0000256" key="2">
    <source>
        <dbReference type="ARBA" id="ARBA00022679"/>
    </source>
</evidence>
<name>A0A5C5VMI4_9BACT</name>
<keyword evidence="2 5" id="KW-0808">Transferase</keyword>
<protein>
    <submittedName>
        <fullName evidence="5">Ribosomal RNA large subunit methyltransferase I</fullName>
        <ecNumber evidence="5">2.1.1.191</ecNumber>
    </submittedName>
</protein>
<feature type="domain" description="S-adenosylmethionine-dependent methyltransferase" evidence="4">
    <location>
        <begin position="61"/>
        <end position="219"/>
    </location>
</feature>
<evidence type="ECO:0000256" key="1">
    <source>
        <dbReference type="ARBA" id="ARBA00022603"/>
    </source>
</evidence>
<accession>A0A5C5VMI4</accession>
<dbReference type="RefSeq" id="WP_186767416.1">
    <property type="nucleotide sequence ID" value="NZ_SJPF01000001.1"/>
</dbReference>
<keyword evidence="6" id="KW-1185">Reference proteome</keyword>
<dbReference type="EMBL" id="SJPF01000001">
    <property type="protein sequence ID" value="TWT39095.1"/>
    <property type="molecule type" value="Genomic_DNA"/>
</dbReference>
<dbReference type="EC" id="2.1.1.191" evidence="5"/>
<dbReference type="GO" id="GO:0032259">
    <property type="term" value="P:methylation"/>
    <property type="evidence" value="ECO:0007669"/>
    <property type="project" value="UniProtKB-KW"/>
</dbReference>
<dbReference type="InterPro" id="IPR029063">
    <property type="entry name" value="SAM-dependent_MTases_sf"/>
</dbReference>